<dbReference type="EMBL" id="FRAR01000009">
    <property type="protein sequence ID" value="SHK22529.1"/>
    <property type="molecule type" value="Genomic_DNA"/>
</dbReference>
<organism evidence="1 2">
    <name type="scientific">Desulforamulus aeronauticus DSM 10349</name>
    <dbReference type="NCBI Taxonomy" id="1121421"/>
    <lineage>
        <taxon>Bacteria</taxon>
        <taxon>Bacillati</taxon>
        <taxon>Bacillota</taxon>
        <taxon>Clostridia</taxon>
        <taxon>Eubacteriales</taxon>
        <taxon>Peptococcaceae</taxon>
        <taxon>Desulforamulus</taxon>
    </lineage>
</organism>
<protein>
    <submittedName>
        <fullName evidence="1">Uncharacterized protein</fullName>
    </submittedName>
</protein>
<keyword evidence="2" id="KW-1185">Reference proteome</keyword>
<sequence length="80" mass="8875">MIAVGNLRQLITVEYAINKKELAGLLCGQLGERWQALLVGPIEEQLFNDCFLVVQNLIFGQQGMLLALQQGKVTYNIIIG</sequence>
<dbReference type="STRING" id="1121421.SAMN02745123_01129"/>
<dbReference type="Proteomes" id="UP000183997">
    <property type="component" value="Unassembled WGS sequence"/>
</dbReference>
<evidence type="ECO:0000313" key="2">
    <source>
        <dbReference type="Proteomes" id="UP000183997"/>
    </source>
</evidence>
<evidence type="ECO:0000313" key="1">
    <source>
        <dbReference type="EMBL" id="SHK22529.1"/>
    </source>
</evidence>
<dbReference type="AlphaFoldDB" id="A0A1M6QQG5"/>
<reference evidence="2" key="1">
    <citation type="submission" date="2016-11" db="EMBL/GenBank/DDBJ databases">
        <authorList>
            <person name="Varghese N."/>
            <person name="Submissions S."/>
        </authorList>
    </citation>
    <scope>NUCLEOTIDE SEQUENCE [LARGE SCALE GENOMIC DNA]</scope>
    <source>
        <strain evidence="2">DSM 10349</strain>
    </source>
</reference>
<proteinExistence type="predicted"/>
<gene>
    <name evidence="1" type="ORF">SAMN02745123_01129</name>
</gene>
<accession>A0A1M6QQG5</accession>
<name>A0A1M6QQG5_9FIRM</name>